<dbReference type="EMBL" id="LAZR01008632">
    <property type="protein sequence ID" value="KKM77511.1"/>
    <property type="molecule type" value="Genomic_DNA"/>
</dbReference>
<reference evidence="1" key="1">
    <citation type="journal article" date="2015" name="Nature">
        <title>Complex archaea that bridge the gap between prokaryotes and eukaryotes.</title>
        <authorList>
            <person name="Spang A."/>
            <person name="Saw J.H."/>
            <person name="Jorgensen S.L."/>
            <person name="Zaremba-Niedzwiedzka K."/>
            <person name="Martijn J."/>
            <person name="Lind A.E."/>
            <person name="van Eijk R."/>
            <person name="Schleper C."/>
            <person name="Guy L."/>
            <person name="Ettema T.J."/>
        </authorList>
    </citation>
    <scope>NUCLEOTIDE SEQUENCE</scope>
</reference>
<dbReference type="InterPro" id="IPR058060">
    <property type="entry name" value="HYC_CC_PP"/>
</dbReference>
<comment type="caution">
    <text evidence="1">The sequence shown here is derived from an EMBL/GenBank/DDBJ whole genome shotgun (WGS) entry which is preliminary data.</text>
</comment>
<gene>
    <name evidence="1" type="ORF">LCGC14_1369280</name>
</gene>
<accession>A0A0F9KRR2</accession>
<dbReference type="InterPro" id="IPR058512">
    <property type="entry name" value="DUF8199"/>
</dbReference>
<name>A0A0F9KRR2_9ZZZZ</name>
<sequence length="138" mass="15942">MMKRFLTKILSVTLAFVVVFATSSFTMDMHFCCNKLVDMAVLSKAKPCKEQESDKSSKECSLGQKDCCSNSTLTKKADDNAKKAQFDHSTNNTVFLQTFFYTYLNPFERLELEEVPFINYDPPWIERDILVLHETFLI</sequence>
<proteinExistence type="predicted"/>
<organism evidence="1">
    <name type="scientific">marine sediment metagenome</name>
    <dbReference type="NCBI Taxonomy" id="412755"/>
    <lineage>
        <taxon>unclassified sequences</taxon>
        <taxon>metagenomes</taxon>
        <taxon>ecological metagenomes</taxon>
    </lineage>
</organism>
<dbReference type="NCBIfam" id="NF047658">
    <property type="entry name" value="HYC_CC_PP"/>
    <property type="match status" value="1"/>
</dbReference>
<dbReference type="AlphaFoldDB" id="A0A0F9KRR2"/>
<dbReference type="Pfam" id="PF26622">
    <property type="entry name" value="DUF8199"/>
    <property type="match status" value="1"/>
</dbReference>
<protein>
    <recommendedName>
        <fullName evidence="2">Secreted protein</fullName>
    </recommendedName>
</protein>
<evidence type="ECO:0008006" key="2">
    <source>
        <dbReference type="Google" id="ProtNLM"/>
    </source>
</evidence>
<evidence type="ECO:0000313" key="1">
    <source>
        <dbReference type="EMBL" id="KKM77511.1"/>
    </source>
</evidence>